<dbReference type="PANTHER" id="PTHR43531">
    <property type="entry name" value="PROTEIN ICFG"/>
    <property type="match status" value="1"/>
</dbReference>
<evidence type="ECO:0000256" key="2">
    <source>
        <dbReference type="ARBA" id="ARBA00029447"/>
    </source>
</evidence>
<dbReference type="GO" id="GO:0006935">
    <property type="term" value="P:chemotaxis"/>
    <property type="evidence" value="ECO:0007669"/>
    <property type="project" value="UniProtKB-KW"/>
</dbReference>
<evidence type="ECO:0000313" key="3">
    <source>
        <dbReference type="EMBL" id="QEP35279.1"/>
    </source>
</evidence>
<dbReference type="SUPFAM" id="SSF58104">
    <property type="entry name" value="Methyl-accepting chemotaxis protein (MCP) signaling domain"/>
    <property type="match status" value="1"/>
</dbReference>
<dbReference type="AlphaFoldDB" id="A0A5C2HA99"/>
<organism evidence="3 4">
    <name type="scientific">Malaciobacter pacificus</name>
    <dbReference type="NCBI Taxonomy" id="1080223"/>
    <lineage>
        <taxon>Bacteria</taxon>
        <taxon>Pseudomonadati</taxon>
        <taxon>Campylobacterota</taxon>
        <taxon>Epsilonproteobacteria</taxon>
        <taxon>Campylobacterales</taxon>
        <taxon>Arcobacteraceae</taxon>
        <taxon>Malaciobacter</taxon>
    </lineage>
</organism>
<dbReference type="InterPro" id="IPR051310">
    <property type="entry name" value="MCP_chemotaxis"/>
</dbReference>
<dbReference type="InterPro" id="IPR004090">
    <property type="entry name" value="Chemotax_Me-accpt_rcpt"/>
</dbReference>
<dbReference type="GO" id="GO:0016020">
    <property type="term" value="C:membrane"/>
    <property type="evidence" value="ECO:0007669"/>
    <property type="project" value="InterPro"/>
</dbReference>
<reference evidence="3 4" key="3">
    <citation type="submission" date="2019-09" db="EMBL/GenBank/DDBJ databases">
        <title>Taxonomic note: a critical rebuttal of the proposed division of the genus Arcobacter into six genera, emended descriptions of Arcobacter anaerophilus and the genus Arcobacter, and an assessment of genus-level boundaries for Epsilonproteobacteria using in silico genomic comparator tools.</title>
        <authorList>
            <person name="On S.L.W."/>
            <person name="Miller W.G."/>
            <person name="Biggs P."/>
            <person name="Cornelius A."/>
            <person name="Vandamme P."/>
        </authorList>
    </citation>
    <scope>NUCLEOTIDE SEQUENCE [LARGE SCALE GENOMIC DNA]</scope>
    <source>
        <strain evidence="3 4">LMG 26638</strain>
    </source>
</reference>
<sequence>MNKNLLILSLIAIISTIIVLINSNQDTLSILFGVIAVISMISINFINNKKEEKETFIEEKGIDNYDEEILDEILEVSYQSSIGEYDLRVKGTSSNEKLQKIATNINTTLNQFRETIDSIKNFMEKYNSNDFTIQIENKYNNDLKELIDEINQVNIKISKMLLSSLKNNTKLNANSDSLKANMDSLGNSVIQQSATLEETAAAIEEITSTVINNNKNVHDMLTYSDELSSSIEKGFSNAKENASLMDKINEKTNAIEEAIVVIDQIAFQTNILSLNAAVEAATAGEAGKGFAVVAQEVRNLASRSAEAASEIKKLVNDASEVTKQGKTASNDMINEYTSINDNIDKTKVIINEVSNSLKEQERGIEQINSAVAQLDKSTQENATRAQNTLEVANINHEMAKRMVVDTNKTNFFGRDEFNSKS</sequence>
<keyword evidence="1" id="KW-0145">Chemotaxis</keyword>
<dbReference type="GO" id="GO:0007165">
    <property type="term" value="P:signal transduction"/>
    <property type="evidence" value="ECO:0007669"/>
    <property type="project" value="InterPro"/>
</dbReference>
<dbReference type="Pfam" id="PF00015">
    <property type="entry name" value="MCPsignal"/>
    <property type="match status" value="1"/>
</dbReference>
<dbReference type="EMBL" id="CP035928">
    <property type="protein sequence ID" value="QEP35279.1"/>
    <property type="molecule type" value="Genomic_DNA"/>
</dbReference>
<dbReference type="PROSITE" id="PS50111">
    <property type="entry name" value="CHEMOTAXIS_TRANSDUC_2"/>
    <property type="match status" value="1"/>
</dbReference>
<dbReference type="Gene3D" id="1.10.287.950">
    <property type="entry name" value="Methyl-accepting chemotaxis protein"/>
    <property type="match status" value="1"/>
</dbReference>
<dbReference type="OrthoDB" id="5298208at2"/>
<dbReference type="RefSeq" id="WP_130234176.1">
    <property type="nucleotide sequence ID" value="NZ_BMEF01000022.1"/>
</dbReference>
<protein>
    <submittedName>
        <fullName evidence="3">MCP-domain signal transduction protein</fullName>
    </submittedName>
</protein>
<dbReference type="GO" id="GO:0004888">
    <property type="term" value="F:transmembrane signaling receptor activity"/>
    <property type="evidence" value="ECO:0007669"/>
    <property type="project" value="InterPro"/>
</dbReference>
<dbReference type="InterPro" id="IPR004089">
    <property type="entry name" value="MCPsignal_dom"/>
</dbReference>
<dbReference type="SMART" id="SM00283">
    <property type="entry name" value="MA"/>
    <property type="match status" value="1"/>
</dbReference>
<reference evidence="4" key="1">
    <citation type="submission" date="2019-09" db="EMBL/GenBank/DDBJ databases">
        <title>Complete genome sequencing of four Arcobacter species reveals a diverse suite of mobile elements.</title>
        <authorList>
            <person name="On S.L.W."/>
            <person name="Miller W.G."/>
            <person name="Biggs P."/>
            <person name="Cornelius A."/>
            <person name="Vandamme P."/>
        </authorList>
    </citation>
    <scope>NUCLEOTIDE SEQUENCE [LARGE SCALE GENOMIC DNA]</scope>
    <source>
        <strain evidence="4">LMG 26638</strain>
    </source>
</reference>
<gene>
    <name evidence="3" type="ORF">APAC_2218</name>
</gene>
<evidence type="ECO:0000313" key="4">
    <source>
        <dbReference type="Proteomes" id="UP000322726"/>
    </source>
</evidence>
<accession>A0A5C2HA99</accession>
<dbReference type="PRINTS" id="PR00260">
    <property type="entry name" value="CHEMTRNSDUCR"/>
</dbReference>
<reference evidence="3 4" key="2">
    <citation type="submission" date="2019-09" db="EMBL/GenBank/DDBJ databases">
        <title>Complete genome sequencing of four Arcobacter species reveals a diverse suite of mobile elements.</title>
        <authorList>
            <person name="Miller W.G."/>
            <person name="Yee E."/>
            <person name="Bono J.L."/>
        </authorList>
    </citation>
    <scope>NUCLEOTIDE SEQUENCE [LARGE SCALE GENOMIC DNA]</scope>
    <source>
        <strain evidence="3 4">LMG 26638</strain>
    </source>
</reference>
<dbReference type="Proteomes" id="UP000322726">
    <property type="component" value="Chromosome"/>
</dbReference>
<name>A0A5C2HA99_9BACT</name>
<proteinExistence type="inferred from homology"/>
<dbReference type="PANTHER" id="PTHR43531:SF11">
    <property type="entry name" value="METHYL-ACCEPTING CHEMOTAXIS PROTEIN 3"/>
    <property type="match status" value="1"/>
</dbReference>
<keyword evidence="4" id="KW-1185">Reference proteome</keyword>
<evidence type="ECO:0000256" key="1">
    <source>
        <dbReference type="ARBA" id="ARBA00022500"/>
    </source>
</evidence>
<comment type="similarity">
    <text evidence="2">Belongs to the methyl-accepting chemotaxis (MCP) protein family.</text>
</comment>
<dbReference type="KEGG" id="apai:APAC_2218"/>